<dbReference type="RefSeq" id="WP_115215285.1">
    <property type="nucleotide sequence ID" value="NZ_QKWJ01000066.1"/>
</dbReference>
<keyword evidence="3 8" id="KW-0540">Nuclease</keyword>
<evidence type="ECO:0000313" key="10">
    <source>
        <dbReference type="EMBL" id="RDK06323.1"/>
    </source>
</evidence>
<keyword evidence="6 8" id="KW-0460">Magnesium</keyword>
<comment type="similarity">
    <text evidence="7 8">Belongs to the PINc/VapC protein family.</text>
</comment>
<feature type="domain" description="PIN" evidence="9">
    <location>
        <begin position="8"/>
        <end position="132"/>
    </location>
</feature>
<dbReference type="GO" id="GO:0090729">
    <property type="term" value="F:toxin activity"/>
    <property type="evidence" value="ECO:0007669"/>
    <property type="project" value="UniProtKB-KW"/>
</dbReference>
<feature type="binding site" evidence="8">
    <location>
        <position position="10"/>
    </location>
    <ligand>
        <name>Mg(2+)</name>
        <dbReference type="ChEBI" id="CHEBI:18420"/>
    </ligand>
</feature>
<dbReference type="AlphaFoldDB" id="A0A370NL50"/>
<keyword evidence="4 8" id="KW-0479">Metal-binding</keyword>
<dbReference type="SUPFAM" id="SSF88723">
    <property type="entry name" value="PIN domain-like"/>
    <property type="match status" value="1"/>
</dbReference>
<organism evidence="10 11">
    <name type="scientific">Cupriavidus lacunae</name>
    <dbReference type="NCBI Taxonomy" id="2666307"/>
    <lineage>
        <taxon>Bacteria</taxon>
        <taxon>Pseudomonadati</taxon>
        <taxon>Pseudomonadota</taxon>
        <taxon>Betaproteobacteria</taxon>
        <taxon>Burkholderiales</taxon>
        <taxon>Burkholderiaceae</taxon>
        <taxon>Cupriavidus</taxon>
    </lineage>
</organism>
<dbReference type="InterPro" id="IPR050556">
    <property type="entry name" value="Type_II_TA_system_RNase"/>
</dbReference>
<comment type="caution">
    <text evidence="10">The sequence shown here is derived from an EMBL/GenBank/DDBJ whole genome shotgun (WGS) entry which is preliminary data.</text>
</comment>
<evidence type="ECO:0000259" key="9">
    <source>
        <dbReference type="Pfam" id="PF01850"/>
    </source>
</evidence>
<keyword evidence="5 8" id="KW-0378">Hydrolase</keyword>
<dbReference type="GO" id="GO:0016787">
    <property type="term" value="F:hydrolase activity"/>
    <property type="evidence" value="ECO:0007669"/>
    <property type="project" value="UniProtKB-KW"/>
</dbReference>
<dbReference type="HAMAP" id="MF_00265">
    <property type="entry name" value="VapC_Nob1"/>
    <property type="match status" value="1"/>
</dbReference>
<dbReference type="EC" id="3.1.-.-" evidence="8"/>
<evidence type="ECO:0000256" key="1">
    <source>
        <dbReference type="ARBA" id="ARBA00001946"/>
    </source>
</evidence>
<evidence type="ECO:0000313" key="11">
    <source>
        <dbReference type="Proteomes" id="UP000255165"/>
    </source>
</evidence>
<evidence type="ECO:0000256" key="2">
    <source>
        <dbReference type="ARBA" id="ARBA00022649"/>
    </source>
</evidence>
<evidence type="ECO:0000256" key="5">
    <source>
        <dbReference type="ARBA" id="ARBA00022801"/>
    </source>
</evidence>
<evidence type="ECO:0000256" key="3">
    <source>
        <dbReference type="ARBA" id="ARBA00022722"/>
    </source>
</evidence>
<name>A0A370NL50_9BURK</name>
<comment type="cofactor">
    <cofactor evidence="1 8">
        <name>Mg(2+)</name>
        <dbReference type="ChEBI" id="CHEBI:18420"/>
    </cofactor>
</comment>
<evidence type="ECO:0000256" key="4">
    <source>
        <dbReference type="ARBA" id="ARBA00022723"/>
    </source>
</evidence>
<dbReference type="InterPro" id="IPR029060">
    <property type="entry name" value="PIN-like_dom_sf"/>
</dbReference>
<evidence type="ECO:0000256" key="6">
    <source>
        <dbReference type="ARBA" id="ARBA00022842"/>
    </source>
</evidence>
<dbReference type="PANTHER" id="PTHR33653">
    <property type="entry name" value="RIBONUCLEASE VAPC2"/>
    <property type="match status" value="1"/>
</dbReference>
<comment type="function">
    <text evidence="8">Toxic component of a toxin-antitoxin (TA) system. An RNase.</text>
</comment>
<dbReference type="GO" id="GO:0000287">
    <property type="term" value="F:magnesium ion binding"/>
    <property type="evidence" value="ECO:0007669"/>
    <property type="project" value="UniProtKB-UniRule"/>
</dbReference>
<dbReference type="Proteomes" id="UP000255165">
    <property type="component" value="Unassembled WGS sequence"/>
</dbReference>
<dbReference type="InterPro" id="IPR022907">
    <property type="entry name" value="VapC_family"/>
</dbReference>
<evidence type="ECO:0000256" key="8">
    <source>
        <dbReference type="HAMAP-Rule" id="MF_00265"/>
    </source>
</evidence>
<protein>
    <recommendedName>
        <fullName evidence="8">Ribonuclease VapC</fullName>
        <shortName evidence="8">RNase VapC</shortName>
        <ecNumber evidence="8">3.1.-.-</ecNumber>
    </recommendedName>
    <alternativeName>
        <fullName evidence="8">Toxin VapC</fullName>
    </alternativeName>
</protein>
<keyword evidence="2 8" id="KW-1277">Toxin-antitoxin system</keyword>
<accession>A0A370NL50</accession>
<dbReference type="CDD" id="cd18747">
    <property type="entry name" value="PIN_VapC4-5_FitB-like"/>
    <property type="match status" value="1"/>
</dbReference>
<dbReference type="InterPro" id="IPR002716">
    <property type="entry name" value="PIN_dom"/>
</dbReference>
<keyword evidence="8" id="KW-0800">Toxin</keyword>
<dbReference type="GO" id="GO:0004540">
    <property type="term" value="F:RNA nuclease activity"/>
    <property type="evidence" value="ECO:0007669"/>
    <property type="project" value="InterPro"/>
</dbReference>
<evidence type="ECO:0000256" key="7">
    <source>
        <dbReference type="ARBA" id="ARBA00038093"/>
    </source>
</evidence>
<proteinExistence type="inferred from homology"/>
<gene>
    <name evidence="8" type="primary">vapC</name>
    <name evidence="10" type="ORF">DN412_32230</name>
</gene>
<keyword evidence="11" id="KW-1185">Reference proteome</keyword>
<dbReference type="EMBL" id="QKWJ01000066">
    <property type="protein sequence ID" value="RDK06323.1"/>
    <property type="molecule type" value="Genomic_DNA"/>
</dbReference>
<dbReference type="Gene3D" id="3.40.50.1010">
    <property type="entry name" value="5'-nuclease"/>
    <property type="match status" value="1"/>
</dbReference>
<sequence length="141" mass="15610">MVSAVSWLLDTNIVSEAMRQRPEAVVMDNLARYEGELAIPAPVWHELRFGWLRMPDGQRKDAVGRFVQDVVGTLPVLPYDAAAARIHAELLQSRERAGFTLPFVDGQIASVAIAHGLTLVTRNTKDFAELAGLRLANWFGL</sequence>
<feature type="binding site" evidence="8">
    <location>
        <position position="105"/>
    </location>
    <ligand>
        <name>Mg(2+)</name>
        <dbReference type="ChEBI" id="CHEBI:18420"/>
    </ligand>
</feature>
<reference evidence="11" key="1">
    <citation type="submission" date="2018-06" db="EMBL/GenBank/DDBJ databases">
        <authorList>
            <person name="Feng T."/>
            <person name="Jeon C.O."/>
        </authorList>
    </citation>
    <scope>NUCLEOTIDE SEQUENCE [LARGE SCALE GENOMIC DNA]</scope>
    <source>
        <strain evidence="11">S23</strain>
    </source>
</reference>
<dbReference type="PANTHER" id="PTHR33653:SF1">
    <property type="entry name" value="RIBONUCLEASE VAPC2"/>
    <property type="match status" value="1"/>
</dbReference>
<dbReference type="Pfam" id="PF01850">
    <property type="entry name" value="PIN"/>
    <property type="match status" value="1"/>
</dbReference>